<dbReference type="InterPro" id="IPR002321">
    <property type="entry name" value="Cyt_c_II"/>
</dbReference>
<evidence type="ECO:0000313" key="1">
    <source>
        <dbReference type="EMBL" id="SMP12002.1"/>
    </source>
</evidence>
<sequence>MRKLAIISLSIFSIAVAKEVKLETPPENVGKYYPPKSEKFEFLNTMYAMSTAFTGLMTNVQEKDWKNAEKWVKILEENYIKVGKLVPEFDKGLRKNEMTALVNAVKNKDMQGIQENAQAVGKSCSQCHQKYMLTTKIIYHYPSWKMINIDDPITRTALETEDYMKKMTDSMKKLRVYLDDNKQEKAVLEANNFAKRLKALSQSCSECHTNKLSEQIYFGKDMDEKLNALINAVKSNNKQEVNKNLNWISVNNCSKCHNTHQTTAIMKDILTKP</sequence>
<dbReference type="GO" id="GO:0020037">
    <property type="term" value="F:heme binding"/>
    <property type="evidence" value="ECO:0007669"/>
    <property type="project" value="InterPro"/>
</dbReference>
<dbReference type="SUPFAM" id="SSF48695">
    <property type="entry name" value="Multiheme cytochromes"/>
    <property type="match status" value="1"/>
</dbReference>
<dbReference type="InterPro" id="IPR010980">
    <property type="entry name" value="Cyt_c/b562"/>
</dbReference>
<dbReference type="EMBL" id="FXTX01000009">
    <property type="protein sequence ID" value="SMP12002.1"/>
    <property type="molecule type" value="Genomic_DNA"/>
</dbReference>
<gene>
    <name evidence="1" type="ORF">SAMN06264868_10928</name>
</gene>
<proteinExistence type="predicted"/>
<reference evidence="1" key="1">
    <citation type="submission" date="2017-05" db="EMBL/GenBank/DDBJ databases">
        <authorList>
            <person name="Varghese N."/>
            <person name="Submissions S."/>
        </authorList>
    </citation>
    <scope>NUCLEOTIDE SEQUENCE</scope>
    <source>
        <strain evidence="1">DSM 18763</strain>
    </source>
</reference>
<dbReference type="GO" id="GO:0022900">
    <property type="term" value="P:electron transport chain"/>
    <property type="evidence" value="ECO:0007669"/>
    <property type="project" value="InterPro"/>
</dbReference>
<protein>
    <submittedName>
        <fullName evidence="1">Cytochrome C</fullName>
    </submittedName>
</protein>
<dbReference type="GO" id="GO:0005506">
    <property type="term" value="F:iron ion binding"/>
    <property type="evidence" value="ECO:0007669"/>
    <property type="project" value="InterPro"/>
</dbReference>
<dbReference type="RefSeq" id="WP_265134420.1">
    <property type="nucleotide sequence ID" value="NZ_FXTX01000009.1"/>
</dbReference>
<dbReference type="Pfam" id="PF01322">
    <property type="entry name" value="Cytochrom_C_2"/>
    <property type="match status" value="1"/>
</dbReference>
<evidence type="ECO:0000313" key="2">
    <source>
        <dbReference type="Proteomes" id="UP001157947"/>
    </source>
</evidence>
<dbReference type="Gene3D" id="1.20.120.10">
    <property type="entry name" value="Cytochrome c/b562"/>
    <property type="match status" value="1"/>
</dbReference>
<dbReference type="GO" id="GO:0009055">
    <property type="term" value="F:electron transfer activity"/>
    <property type="evidence" value="ECO:0007669"/>
    <property type="project" value="InterPro"/>
</dbReference>
<organism evidence="1 2">
    <name type="scientific">Venenivibrio stagnispumantis</name>
    <dbReference type="NCBI Taxonomy" id="407998"/>
    <lineage>
        <taxon>Bacteria</taxon>
        <taxon>Pseudomonadati</taxon>
        <taxon>Aquificota</taxon>
        <taxon>Aquificia</taxon>
        <taxon>Aquificales</taxon>
        <taxon>Hydrogenothermaceae</taxon>
        <taxon>Venenivibrio</taxon>
    </lineage>
</organism>
<dbReference type="AlphaFoldDB" id="A0AA46AE91"/>
<dbReference type="InterPro" id="IPR036280">
    <property type="entry name" value="Multihaem_cyt_sf"/>
</dbReference>
<comment type="caution">
    <text evidence="1">The sequence shown here is derived from an EMBL/GenBank/DDBJ whole genome shotgun (WGS) entry which is preliminary data.</text>
</comment>
<dbReference type="SUPFAM" id="SSF47175">
    <property type="entry name" value="Cytochromes"/>
    <property type="match status" value="1"/>
</dbReference>
<dbReference type="Proteomes" id="UP001157947">
    <property type="component" value="Unassembled WGS sequence"/>
</dbReference>
<accession>A0AA46AE91</accession>
<keyword evidence="2" id="KW-1185">Reference proteome</keyword>
<name>A0AA46AE91_9AQUI</name>